<dbReference type="HAMAP" id="MF_00469">
    <property type="entry name" value="TrhO"/>
    <property type="match status" value="1"/>
</dbReference>
<dbReference type="Pfam" id="PF00581">
    <property type="entry name" value="Rhodanese"/>
    <property type="match status" value="1"/>
</dbReference>
<dbReference type="EMBL" id="JACHBK010000004">
    <property type="protein sequence ID" value="MBB5535431.1"/>
    <property type="molecule type" value="Genomic_DNA"/>
</dbReference>
<keyword evidence="5" id="KW-1185">Reference proteome</keyword>
<evidence type="ECO:0000313" key="5">
    <source>
        <dbReference type="Proteomes" id="UP000585507"/>
    </source>
</evidence>
<feature type="compositionally biased region" description="Basic and acidic residues" evidence="2">
    <location>
        <begin position="308"/>
        <end position="319"/>
    </location>
</feature>
<evidence type="ECO:0000256" key="1">
    <source>
        <dbReference type="HAMAP-Rule" id="MF_00469"/>
    </source>
</evidence>
<dbReference type="InterPro" id="IPR040503">
    <property type="entry name" value="TRHO_N"/>
</dbReference>
<dbReference type="Gene3D" id="3.40.250.10">
    <property type="entry name" value="Rhodanese-like domain"/>
    <property type="match status" value="1"/>
</dbReference>
<organism evidence="4 5">
    <name type="scientific">Rhizobium giardinii</name>
    <dbReference type="NCBI Taxonomy" id="56731"/>
    <lineage>
        <taxon>Bacteria</taxon>
        <taxon>Pseudomonadati</taxon>
        <taxon>Pseudomonadota</taxon>
        <taxon>Alphaproteobacteria</taxon>
        <taxon>Hyphomicrobiales</taxon>
        <taxon>Rhizobiaceae</taxon>
        <taxon>Rhizobium/Agrobacterium group</taxon>
        <taxon>Rhizobium</taxon>
    </lineage>
</organism>
<dbReference type="InterPro" id="IPR036280">
    <property type="entry name" value="Multihaem_cyt_sf"/>
</dbReference>
<name>A0A7W8X892_9HYPH</name>
<evidence type="ECO:0000259" key="3">
    <source>
        <dbReference type="PROSITE" id="PS50206"/>
    </source>
</evidence>
<protein>
    <recommendedName>
        <fullName evidence="1">tRNA uridine(34) hydroxylase</fullName>
        <ecNumber evidence="1">1.14.-.-</ecNumber>
    </recommendedName>
    <alternativeName>
        <fullName evidence="1">tRNA hydroxylation protein O</fullName>
    </alternativeName>
</protein>
<dbReference type="GO" id="GO:0016705">
    <property type="term" value="F:oxidoreductase activity, acting on paired donors, with incorporation or reduction of molecular oxygen"/>
    <property type="evidence" value="ECO:0007669"/>
    <property type="project" value="UniProtKB-UniRule"/>
</dbReference>
<comment type="similarity">
    <text evidence="1">Belongs to the TrhO family.</text>
</comment>
<dbReference type="SUPFAM" id="SSF48695">
    <property type="entry name" value="Multiheme cytochromes"/>
    <property type="match status" value="1"/>
</dbReference>
<dbReference type="GO" id="GO:0006400">
    <property type="term" value="P:tRNA modification"/>
    <property type="evidence" value="ECO:0007669"/>
    <property type="project" value="UniProtKB-UniRule"/>
</dbReference>
<comment type="function">
    <text evidence="1">Catalyzes oxygen-dependent 5-hydroxyuridine (ho5U) modification at position 34 in tRNAs.</text>
</comment>
<dbReference type="Proteomes" id="UP000585507">
    <property type="component" value="Unassembled WGS sequence"/>
</dbReference>
<feature type="region of interest" description="Disordered" evidence="2">
    <location>
        <begin position="295"/>
        <end position="319"/>
    </location>
</feature>
<evidence type="ECO:0000313" key="4">
    <source>
        <dbReference type="EMBL" id="MBB5535431.1"/>
    </source>
</evidence>
<dbReference type="InterPro" id="IPR036873">
    <property type="entry name" value="Rhodanese-like_dom_sf"/>
</dbReference>
<keyword evidence="1" id="KW-0560">Oxidoreductase</keyword>
<dbReference type="CDD" id="cd01518">
    <property type="entry name" value="RHOD_YceA"/>
    <property type="match status" value="1"/>
</dbReference>
<evidence type="ECO:0000256" key="2">
    <source>
        <dbReference type="SAM" id="MobiDB-lite"/>
    </source>
</evidence>
<gene>
    <name evidence="1" type="primary">trhO</name>
    <name evidence="4" type="ORF">GGD55_002125</name>
</gene>
<comment type="catalytic activity">
    <reaction evidence="1">
        <text>uridine(34) in tRNA + AH2 + O2 = 5-hydroxyuridine(34) in tRNA + A + H2O</text>
        <dbReference type="Rhea" id="RHEA:64224"/>
        <dbReference type="Rhea" id="RHEA-COMP:11727"/>
        <dbReference type="Rhea" id="RHEA-COMP:13381"/>
        <dbReference type="ChEBI" id="CHEBI:13193"/>
        <dbReference type="ChEBI" id="CHEBI:15377"/>
        <dbReference type="ChEBI" id="CHEBI:15379"/>
        <dbReference type="ChEBI" id="CHEBI:17499"/>
        <dbReference type="ChEBI" id="CHEBI:65315"/>
        <dbReference type="ChEBI" id="CHEBI:136877"/>
    </reaction>
</comment>
<dbReference type="EC" id="1.14.-.-" evidence="1"/>
<sequence>MTDTLKTPRPEASLPDANGQFLVAALYHFISFDRFADFRQPLQAMCDDNQVKGTLLIAHEGINGTIAGPQDGIKAVLAFLRSQPEFTNLEHKESWASSMPFLRMKVRLKKEIVTMGVENIDPNRVVGTYVAPQDWNALILDPDTLVIDTRNDYETAIGTFRGAIDPKTKSFRDFPDWVKNNTDLANKPKIAMYCTGGIRCEKATAFMKEQGFEEVYHLKGGILKYLEEMPQEQSLWDGACFVFDDRVSVTHGLQEGEHTLCHACRQPLTPEDLTSPHHEEGVSCVHCHDTRTEEDRKRYRQRQQQIELAKKRGERHLGS</sequence>
<dbReference type="RefSeq" id="WP_018328001.1">
    <property type="nucleotide sequence ID" value="NZ_JACHBK010000004.1"/>
</dbReference>
<dbReference type="SMART" id="SM00450">
    <property type="entry name" value="RHOD"/>
    <property type="match status" value="1"/>
</dbReference>
<dbReference type="AlphaFoldDB" id="A0A7W8X892"/>
<dbReference type="PROSITE" id="PS50206">
    <property type="entry name" value="RHODANESE_3"/>
    <property type="match status" value="1"/>
</dbReference>
<dbReference type="InterPro" id="IPR020936">
    <property type="entry name" value="TrhO"/>
</dbReference>
<reference evidence="4 5" key="1">
    <citation type="submission" date="2020-08" db="EMBL/GenBank/DDBJ databases">
        <title>Genomic Encyclopedia of Type Strains, Phase IV (KMG-V): Genome sequencing to study the core and pangenomes of soil and plant-associated prokaryotes.</title>
        <authorList>
            <person name="Whitman W."/>
        </authorList>
    </citation>
    <scope>NUCLEOTIDE SEQUENCE [LARGE SCALE GENOMIC DNA]</scope>
    <source>
        <strain evidence="4 5">SEMIA 4084</strain>
    </source>
</reference>
<keyword evidence="1" id="KW-0819">tRNA processing</keyword>
<accession>A0A7W8X892</accession>
<dbReference type="PANTHER" id="PTHR43268">
    <property type="entry name" value="THIOSULFATE SULFURTRANSFERASE/RHODANESE-LIKE DOMAIN-CONTAINING PROTEIN 2"/>
    <property type="match status" value="1"/>
</dbReference>
<dbReference type="SUPFAM" id="SSF52821">
    <property type="entry name" value="Rhodanese/Cell cycle control phosphatase"/>
    <property type="match status" value="1"/>
</dbReference>
<dbReference type="PANTHER" id="PTHR43268:SF3">
    <property type="entry name" value="RHODANESE-LIKE DOMAIN-CONTAINING PROTEIN 7-RELATED"/>
    <property type="match status" value="1"/>
</dbReference>
<proteinExistence type="inferred from homology"/>
<dbReference type="NCBIfam" id="NF001136">
    <property type="entry name" value="PRK00142.1-4"/>
    <property type="match status" value="1"/>
</dbReference>
<dbReference type="Gene3D" id="3.30.70.100">
    <property type="match status" value="1"/>
</dbReference>
<feature type="domain" description="Rhodanese" evidence="3">
    <location>
        <begin position="140"/>
        <end position="234"/>
    </location>
</feature>
<comment type="caution">
    <text evidence="4">The sequence shown here is derived from an EMBL/GenBank/DDBJ whole genome shotgun (WGS) entry which is preliminary data.</text>
</comment>
<dbReference type="InterPro" id="IPR001763">
    <property type="entry name" value="Rhodanese-like_dom"/>
</dbReference>
<dbReference type="Pfam" id="PF17773">
    <property type="entry name" value="UPF0176_N"/>
    <property type="match status" value="1"/>
</dbReference>